<dbReference type="SMART" id="SM01048">
    <property type="entry name" value="C6"/>
    <property type="match status" value="2"/>
</dbReference>
<dbReference type="OrthoDB" id="5911295at2759"/>
<dbReference type="InterPro" id="IPR002601">
    <property type="entry name" value="C6_domain"/>
</dbReference>
<dbReference type="PANTHER" id="PTHR21629">
    <property type="entry name" value="C6 DOMAIN-CONTAINING PROTEIN"/>
    <property type="match status" value="1"/>
</dbReference>
<dbReference type="PANTHER" id="PTHR21629:SF5">
    <property type="entry name" value="C6 DOMAIN-CONTAINING PROTEIN"/>
    <property type="match status" value="1"/>
</dbReference>
<reference evidence="2" key="1">
    <citation type="journal article" date="2008" name="Nat. Genet.">
        <title>The Pristionchus pacificus genome provides a unique perspective on nematode lifestyle and parasitism.</title>
        <authorList>
            <person name="Dieterich C."/>
            <person name="Clifton S.W."/>
            <person name="Schuster L.N."/>
            <person name="Chinwalla A."/>
            <person name="Delehaunty K."/>
            <person name="Dinkelacker I."/>
            <person name="Fulton L."/>
            <person name="Fulton R."/>
            <person name="Godfrey J."/>
            <person name="Minx P."/>
            <person name="Mitreva M."/>
            <person name="Roeseler W."/>
            <person name="Tian H."/>
            <person name="Witte H."/>
            <person name="Yang S.P."/>
            <person name="Wilson R.K."/>
            <person name="Sommer R.J."/>
        </authorList>
    </citation>
    <scope>NUCLEOTIDE SEQUENCE [LARGE SCALE GENOMIC DNA]</scope>
    <source>
        <strain evidence="2">PS312</strain>
    </source>
</reference>
<proteinExistence type="predicted"/>
<name>A0A2A6CJT2_PRIPA</name>
<reference evidence="1" key="2">
    <citation type="submission" date="2022-06" db="UniProtKB">
        <authorList>
            <consortium name="EnsemblMetazoa"/>
        </authorList>
    </citation>
    <scope>IDENTIFICATION</scope>
    <source>
        <strain evidence="1">PS312</strain>
    </source>
</reference>
<evidence type="ECO:0000313" key="1">
    <source>
        <dbReference type="EnsemblMetazoa" id="PPA45732.1"/>
    </source>
</evidence>
<accession>A0A8R1V1R4</accession>
<dbReference type="Proteomes" id="UP000005239">
    <property type="component" value="Unassembled WGS sequence"/>
</dbReference>
<sequence>MKQSLLGSLLILLIPAADACMRVTPTTPGIPAVPCKACAKNALHVKEMGETESARPMTTDVTVTTGDCAQRTFTCVGMSAGIELFMAGDSAGTVMTPKDAVSLTATCNAAGKWEYMGRVISHVECSYVSAPGNKCKLCTKAQIAHLIRPGRGAKELTDDSIDLTRTCAVRTFKCDGRMAVIEVFGPGMEALGRVQGENQGDTAVFEVTCNADGTAWEAAGRTITAVECADAFLI</sequence>
<protein>
    <submittedName>
        <fullName evidence="1">Uncharacterized protein</fullName>
    </submittedName>
</protein>
<organism evidence="1 2">
    <name type="scientific">Pristionchus pacificus</name>
    <name type="common">Parasitic nematode worm</name>
    <dbReference type="NCBI Taxonomy" id="54126"/>
    <lineage>
        <taxon>Eukaryota</taxon>
        <taxon>Metazoa</taxon>
        <taxon>Ecdysozoa</taxon>
        <taxon>Nematoda</taxon>
        <taxon>Chromadorea</taxon>
        <taxon>Rhabditida</taxon>
        <taxon>Rhabditina</taxon>
        <taxon>Diplogasteromorpha</taxon>
        <taxon>Diplogasteroidea</taxon>
        <taxon>Neodiplogasteridae</taxon>
        <taxon>Pristionchus</taxon>
    </lineage>
</organism>
<dbReference type="EnsemblMetazoa" id="PPA45732.1">
    <property type="protein sequence ID" value="PPA45732.1"/>
    <property type="gene ID" value="WBGene00284101"/>
</dbReference>
<keyword evidence="2" id="KW-1185">Reference proteome</keyword>
<dbReference type="AlphaFoldDB" id="A0A2A6CJT2"/>
<evidence type="ECO:0000313" key="2">
    <source>
        <dbReference type="Proteomes" id="UP000005239"/>
    </source>
</evidence>
<accession>A0A2A6CJT2</accession>
<gene>
    <name evidence="1" type="primary">WBGene00284101</name>
</gene>
<dbReference type="Pfam" id="PF01681">
    <property type="entry name" value="C6"/>
    <property type="match status" value="2"/>
</dbReference>